<sequence length="414" mass="44211">MSTSAQSGGLAGLAAISELIESGAGLPAVARAAARALGAGLLLLDERGTALVVASASSADERELLEGGRGVERVPLKVAERGVGELRLRYRAEPAQPEVVRAIAALIALEVDRARLPDRAAEQAARKLVAQLAAGHVEDGEVAKALDALGTDLSAGATVMLLRARPPAAETGDWRDRLRSALARCVRAVVRGAVVAPLEPERARDRISEQLAVIVPAAAAPKAAERVRKALLAEVESSFPGYPHTLGISRPASEARALARALREAQLAANVGEAHGERQLTFDQTGSYRLLLPALSEDAEELERFYRETIAPIAAYDEQYETELVRTLETFLELDASFARTAERLYTHRHTIRYRLERVRELTGLDVSSSEGRERLSLGLKAMRVLGIVPPGGPAQEPGAGAGRVPRGDIRTRD</sequence>
<dbReference type="STRING" id="29539.SAMN02745716_0380"/>
<evidence type="ECO:0000313" key="6">
    <source>
        <dbReference type="Proteomes" id="UP000222056"/>
    </source>
</evidence>
<evidence type="ECO:0000259" key="4">
    <source>
        <dbReference type="Pfam" id="PF17853"/>
    </source>
</evidence>
<dbReference type="InterPro" id="IPR042070">
    <property type="entry name" value="PucR_C-HTH_sf"/>
</dbReference>
<dbReference type="OrthoDB" id="5241664at2"/>
<dbReference type="PANTHER" id="PTHR33744:SF1">
    <property type="entry name" value="DNA-BINDING TRANSCRIPTIONAL ACTIVATOR ADER"/>
    <property type="match status" value="1"/>
</dbReference>
<organism evidence="5 6">
    <name type="scientific">Thermoleophilum album</name>
    <dbReference type="NCBI Taxonomy" id="29539"/>
    <lineage>
        <taxon>Bacteria</taxon>
        <taxon>Bacillati</taxon>
        <taxon>Actinomycetota</taxon>
        <taxon>Thermoleophilia</taxon>
        <taxon>Thermoleophilales</taxon>
        <taxon>Thermoleophilaceae</taxon>
        <taxon>Thermoleophilum</taxon>
    </lineage>
</organism>
<name>A0A1H6FJX6_THEAL</name>
<dbReference type="Gene3D" id="1.10.10.2840">
    <property type="entry name" value="PucR C-terminal helix-turn-helix domain"/>
    <property type="match status" value="1"/>
</dbReference>
<dbReference type="RefSeq" id="WP_093115717.1">
    <property type="nucleotide sequence ID" value="NZ_FNWJ01000001.1"/>
</dbReference>
<dbReference type="Proteomes" id="UP000222056">
    <property type="component" value="Unassembled WGS sequence"/>
</dbReference>
<feature type="domain" description="PucR C-terminal helix-turn-helix" evidence="3">
    <location>
        <begin position="324"/>
        <end position="382"/>
    </location>
</feature>
<evidence type="ECO:0000256" key="1">
    <source>
        <dbReference type="ARBA" id="ARBA00006754"/>
    </source>
</evidence>
<reference evidence="6" key="1">
    <citation type="submission" date="2016-10" db="EMBL/GenBank/DDBJ databases">
        <authorList>
            <person name="Varghese N."/>
            <person name="Submissions S."/>
        </authorList>
    </citation>
    <scope>NUCLEOTIDE SEQUENCE [LARGE SCALE GENOMIC DNA]</scope>
    <source>
        <strain evidence="6">ATCC 35263</strain>
    </source>
</reference>
<dbReference type="InterPro" id="IPR025736">
    <property type="entry name" value="PucR_C-HTH_dom"/>
</dbReference>
<dbReference type="InterPro" id="IPR051448">
    <property type="entry name" value="CdaR-like_regulators"/>
</dbReference>
<accession>A0A1H6FJX6</accession>
<evidence type="ECO:0000256" key="2">
    <source>
        <dbReference type="SAM" id="MobiDB-lite"/>
    </source>
</evidence>
<dbReference type="PANTHER" id="PTHR33744">
    <property type="entry name" value="CARBOHYDRATE DIACID REGULATOR"/>
    <property type="match status" value="1"/>
</dbReference>
<feature type="domain" description="CdaR GGDEF-like" evidence="4">
    <location>
        <begin position="135"/>
        <end position="271"/>
    </location>
</feature>
<comment type="similarity">
    <text evidence="1">Belongs to the CdaR family.</text>
</comment>
<gene>
    <name evidence="5" type="ORF">SAMN02745716_0380</name>
</gene>
<dbReference type="EMBL" id="FNWJ01000001">
    <property type="protein sequence ID" value="SEH10520.1"/>
    <property type="molecule type" value="Genomic_DNA"/>
</dbReference>
<evidence type="ECO:0000259" key="3">
    <source>
        <dbReference type="Pfam" id="PF13556"/>
    </source>
</evidence>
<proteinExistence type="inferred from homology"/>
<feature type="region of interest" description="Disordered" evidence="2">
    <location>
        <begin position="390"/>
        <end position="414"/>
    </location>
</feature>
<protein>
    <submittedName>
        <fullName evidence="5">PucR C-terminal helix-turn-helix domain-containing protein</fullName>
    </submittedName>
</protein>
<keyword evidence="6" id="KW-1185">Reference proteome</keyword>
<evidence type="ECO:0000313" key="5">
    <source>
        <dbReference type="EMBL" id="SEH10520.1"/>
    </source>
</evidence>
<dbReference type="Pfam" id="PF13556">
    <property type="entry name" value="HTH_30"/>
    <property type="match status" value="1"/>
</dbReference>
<dbReference type="Pfam" id="PF17853">
    <property type="entry name" value="GGDEF_2"/>
    <property type="match status" value="1"/>
</dbReference>
<dbReference type="AlphaFoldDB" id="A0A1H6FJX6"/>
<dbReference type="InterPro" id="IPR041522">
    <property type="entry name" value="CdaR_GGDEF"/>
</dbReference>